<accession>A0A8X8BWA7</accession>
<reference evidence="4" key="1">
    <citation type="journal article" date="2020" name="bioRxiv">
        <title>Hybrid origin of Populus tomentosa Carr. identified through genome sequencing and phylogenomic analysis.</title>
        <authorList>
            <person name="An X."/>
            <person name="Gao K."/>
            <person name="Chen Z."/>
            <person name="Li J."/>
            <person name="Yang X."/>
            <person name="Yang X."/>
            <person name="Zhou J."/>
            <person name="Guo T."/>
            <person name="Zhao T."/>
            <person name="Huang S."/>
            <person name="Miao D."/>
            <person name="Khan W.U."/>
            <person name="Rao P."/>
            <person name="Ye M."/>
            <person name="Lei B."/>
            <person name="Liao W."/>
            <person name="Wang J."/>
            <person name="Ji L."/>
            <person name="Li Y."/>
            <person name="Guo B."/>
            <person name="Mustafa N.S."/>
            <person name="Li S."/>
            <person name="Yun Q."/>
            <person name="Keller S.R."/>
            <person name="Mao J."/>
            <person name="Zhang R."/>
            <person name="Strauss S.H."/>
        </authorList>
    </citation>
    <scope>NUCLEOTIDE SEQUENCE</scope>
    <source>
        <strain evidence="4">GM15</strain>
        <tissue evidence="4">Leaf</tissue>
    </source>
</reference>
<evidence type="ECO:0000256" key="2">
    <source>
        <dbReference type="PROSITE-ProRule" id="PRU01161"/>
    </source>
</evidence>
<dbReference type="GO" id="GO:0004620">
    <property type="term" value="F:phospholipase activity"/>
    <property type="evidence" value="ECO:0007669"/>
    <property type="project" value="TreeGrafter"/>
</dbReference>
<dbReference type="EMBL" id="JAAWWB010000038">
    <property type="protein sequence ID" value="KAG6737391.1"/>
    <property type="molecule type" value="Genomic_DNA"/>
</dbReference>
<dbReference type="InterPro" id="IPR002641">
    <property type="entry name" value="PNPLA_dom"/>
</dbReference>
<keyword evidence="5" id="KW-1185">Reference proteome</keyword>
<feature type="domain" description="PNPLA" evidence="3">
    <location>
        <begin position="19"/>
        <end position="287"/>
    </location>
</feature>
<dbReference type="Proteomes" id="UP000886885">
    <property type="component" value="Chromosome 19D"/>
</dbReference>
<protein>
    <recommendedName>
        <fullName evidence="3">PNPLA domain-containing protein</fullName>
    </recommendedName>
</protein>
<feature type="active site" description="Nucleophile" evidence="2">
    <location>
        <position position="78"/>
    </location>
</feature>
<evidence type="ECO:0000313" key="4">
    <source>
        <dbReference type="EMBL" id="KAG6737391.1"/>
    </source>
</evidence>
<dbReference type="GO" id="GO:0047372">
    <property type="term" value="F:monoacylglycerol lipase activity"/>
    <property type="evidence" value="ECO:0007669"/>
    <property type="project" value="TreeGrafter"/>
</dbReference>
<gene>
    <name evidence="4" type="ORF">POTOM_058909</name>
</gene>
<evidence type="ECO:0000256" key="1">
    <source>
        <dbReference type="ARBA" id="ARBA00022963"/>
    </source>
</evidence>
<keyword evidence="2" id="KW-0443">Lipid metabolism</keyword>
<feature type="short sequence motif" description="GXGXXG" evidence="2">
    <location>
        <begin position="23"/>
        <end position="28"/>
    </location>
</feature>
<comment type="caution">
    <text evidence="4">The sequence shown here is derived from an EMBL/GenBank/DDBJ whole genome shotgun (WGS) entry which is preliminary data.</text>
</comment>
<dbReference type="GO" id="GO:0016042">
    <property type="term" value="P:lipid catabolic process"/>
    <property type="evidence" value="ECO:0007669"/>
    <property type="project" value="UniProtKB-UniRule"/>
</dbReference>
<keyword evidence="1 2" id="KW-0442">Lipid degradation</keyword>
<proteinExistence type="predicted"/>
<feature type="active site" description="Proton acceptor" evidence="2">
    <location>
        <position position="274"/>
    </location>
</feature>
<feature type="short sequence motif" description="GXSXG" evidence="2">
    <location>
        <begin position="76"/>
        <end position="80"/>
    </location>
</feature>
<dbReference type="PANTHER" id="PTHR32176">
    <property type="entry name" value="XYLOSE ISOMERASE"/>
    <property type="match status" value="1"/>
</dbReference>
<sequence length="427" mass="47582">MGSIGSKQSDPHEEVITVLSIDGGGVRGIIASIVLSYLESILQVLLINAYTYAHRCYGLENDKEVRIADYFDFIAGTSTGGLITAMLTAPDHMKRPLFTAKEITSFYIENSKNIFSKESTDASHHDQAAKPKPQNPSTLEVAQNIVRNISSSSSSTNILDNILREIIRLDIIPQPVRKMAMSILQPKYDGCYLHETVKERLAEELVISETITNVIIPTFDIKRFRPIIFSTLKAKRDESMDPPLSDVCIATSAAPCYFPPHLLTASAKEFHLVDGGVAANNPSLLAVCEVIKEKKVDYSKILLLSLGTGEQKGKDKLEVGDDPSKWGILNWLWQNDNSNPLLDILMSSADEMIEMYMSSIFQSRGLSENYLRIQADLSYVEAALDDSSDENLKRLLKIGEDLVEKNEDILTYFAERLVDIRKARSSK</sequence>
<evidence type="ECO:0000259" key="3">
    <source>
        <dbReference type="PROSITE" id="PS51635"/>
    </source>
</evidence>
<evidence type="ECO:0000313" key="5">
    <source>
        <dbReference type="Proteomes" id="UP000886885"/>
    </source>
</evidence>
<dbReference type="AlphaFoldDB" id="A0A8X8BWA7"/>
<dbReference type="PROSITE" id="PS51635">
    <property type="entry name" value="PNPLA"/>
    <property type="match status" value="1"/>
</dbReference>
<keyword evidence="2" id="KW-0378">Hydrolase</keyword>
<dbReference type="PANTHER" id="PTHR32176:SF116">
    <property type="entry name" value="PATATIN"/>
    <property type="match status" value="1"/>
</dbReference>
<dbReference type="OrthoDB" id="1658288at2759"/>
<feature type="short sequence motif" description="DGA/G" evidence="2">
    <location>
        <begin position="274"/>
        <end position="276"/>
    </location>
</feature>
<name>A0A8X8BWA7_POPTO</name>
<organism evidence="4 5">
    <name type="scientific">Populus tomentosa</name>
    <name type="common">Chinese white poplar</name>
    <dbReference type="NCBI Taxonomy" id="118781"/>
    <lineage>
        <taxon>Eukaryota</taxon>
        <taxon>Viridiplantae</taxon>
        <taxon>Streptophyta</taxon>
        <taxon>Embryophyta</taxon>
        <taxon>Tracheophyta</taxon>
        <taxon>Spermatophyta</taxon>
        <taxon>Magnoliopsida</taxon>
        <taxon>eudicotyledons</taxon>
        <taxon>Gunneridae</taxon>
        <taxon>Pentapetalae</taxon>
        <taxon>rosids</taxon>
        <taxon>fabids</taxon>
        <taxon>Malpighiales</taxon>
        <taxon>Salicaceae</taxon>
        <taxon>Saliceae</taxon>
        <taxon>Populus</taxon>
    </lineage>
</organism>
<dbReference type="Pfam" id="PF01734">
    <property type="entry name" value="Patatin"/>
    <property type="match status" value="1"/>
</dbReference>